<dbReference type="EMBL" id="MU267644">
    <property type="protein sequence ID" value="KAH7912756.1"/>
    <property type="molecule type" value="Genomic_DNA"/>
</dbReference>
<proteinExistence type="predicted"/>
<accession>A0ACB8AGT9</accession>
<comment type="caution">
    <text evidence="1">The sequence shown here is derived from an EMBL/GenBank/DDBJ whole genome shotgun (WGS) entry which is preliminary data.</text>
</comment>
<keyword evidence="2" id="KW-1185">Reference proteome</keyword>
<dbReference type="Proteomes" id="UP000790377">
    <property type="component" value="Unassembled WGS sequence"/>
</dbReference>
<gene>
    <name evidence="1" type="ORF">BJ138DRAFT_737627</name>
</gene>
<evidence type="ECO:0000313" key="1">
    <source>
        <dbReference type="EMBL" id="KAH7912756.1"/>
    </source>
</evidence>
<name>A0ACB8AGT9_9AGAM</name>
<protein>
    <submittedName>
        <fullName evidence="1">Uncharacterized protein</fullName>
    </submittedName>
</protein>
<reference evidence="1" key="1">
    <citation type="journal article" date="2021" name="New Phytol.">
        <title>Evolutionary innovations through gain and loss of genes in the ectomycorrhizal Boletales.</title>
        <authorList>
            <person name="Wu G."/>
            <person name="Miyauchi S."/>
            <person name="Morin E."/>
            <person name="Kuo A."/>
            <person name="Drula E."/>
            <person name="Varga T."/>
            <person name="Kohler A."/>
            <person name="Feng B."/>
            <person name="Cao Y."/>
            <person name="Lipzen A."/>
            <person name="Daum C."/>
            <person name="Hundley H."/>
            <person name="Pangilinan J."/>
            <person name="Johnson J."/>
            <person name="Barry K."/>
            <person name="LaButti K."/>
            <person name="Ng V."/>
            <person name="Ahrendt S."/>
            <person name="Min B."/>
            <person name="Choi I.G."/>
            <person name="Park H."/>
            <person name="Plett J.M."/>
            <person name="Magnuson J."/>
            <person name="Spatafora J.W."/>
            <person name="Nagy L.G."/>
            <person name="Henrissat B."/>
            <person name="Grigoriev I.V."/>
            <person name="Yang Z.L."/>
            <person name="Xu J."/>
            <person name="Martin F.M."/>
        </authorList>
    </citation>
    <scope>NUCLEOTIDE SEQUENCE</scope>
    <source>
        <strain evidence="1">ATCC 28755</strain>
    </source>
</reference>
<sequence length="548" mass="60658">MDSSSSQNAEWVAEMFASSFNPSSRPSPRTDRGAPGSVNPSKSYVLPVPQGFSVRVFKGPTLSSRSYPAQVDLDYRPMSRGDSLSRQPSSHGARQDTSRKLIKAPPEDYAFPSTDRRSYENKPPGMGNRYANHPGAAHDTFIYERPLSTKSYYPSDMMNDDAESVFSLCTQASGSSGSSSTLSTETPQSTGLYHFRTESPASDSDRSYSPPPGYAQRAYPYPPLRTYSPPSDITPPSRPQSAEANRGEYIPYASRPLPTPPVSTRLRKDSIMLASERASPPNVPTHTRPRLTLARPEERSFEHVPSQHVASYPSVPMQRSTDDRGYTAPRGIHSSSMQDGPDTYVSPPPISRSTSLKRNGSYNSVPLPPGLESVPGAYPTMQMGADEFYGETPAAHRGPPIAPQRRNSDGNQPHLMPPRPVRSNTEPPPRSVRWDENLICPSPILPCDRRKGFFNRRGDQLWTNEGAYRPAPHGQEYPPDLDDYPEPGEGWQNEEGVRIDLRHRRIPRIPVRPALKQTNYNYLEHINIAGLITSSPVSADEESADHAD</sequence>
<organism evidence="1 2">
    <name type="scientific">Hygrophoropsis aurantiaca</name>
    <dbReference type="NCBI Taxonomy" id="72124"/>
    <lineage>
        <taxon>Eukaryota</taxon>
        <taxon>Fungi</taxon>
        <taxon>Dikarya</taxon>
        <taxon>Basidiomycota</taxon>
        <taxon>Agaricomycotina</taxon>
        <taxon>Agaricomycetes</taxon>
        <taxon>Agaricomycetidae</taxon>
        <taxon>Boletales</taxon>
        <taxon>Coniophorineae</taxon>
        <taxon>Hygrophoropsidaceae</taxon>
        <taxon>Hygrophoropsis</taxon>
    </lineage>
</organism>
<evidence type="ECO:0000313" key="2">
    <source>
        <dbReference type="Proteomes" id="UP000790377"/>
    </source>
</evidence>